<keyword evidence="6" id="KW-0961">Cell wall biogenesis/degradation</keyword>
<accession>A0A1X7L6P4</accession>
<protein>
    <submittedName>
        <fullName evidence="11">D-alanyl-D-alanine carboxypeptidase</fullName>
    </submittedName>
</protein>
<dbReference type="InterPro" id="IPR012338">
    <property type="entry name" value="Beta-lactam/transpept-like"/>
</dbReference>
<keyword evidence="5" id="KW-0573">Peptidoglycan synthesis</keyword>
<feature type="domain" description="Peptidase S11 D-alanyl-D-alanine carboxypeptidase A N-terminal" evidence="10">
    <location>
        <begin position="68"/>
        <end position="312"/>
    </location>
</feature>
<evidence type="ECO:0000313" key="12">
    <source>
        <dbReference type="Proteomes" id="UP000193834"/>
    </source>
</evidence>
<dbReference type="SUPFAM" id="SSF56601">
    <property type="entry name" value="beta-lactamase/transpeptidase-like"/>
    <property type="match status" value="1"/>
</dbReference>
<evidence type="ECO:0000256" key="5">
    <source>
        <dbReference type="ARBA" id="ARBA00022984"/>
    </source>
</evidence>
<dbReference type="PANTHER" id="PTHR21581:SF6">
    <property type="entry name" value="TRAFFICKING PROTEIN PARTICLE COMPLEX SUBUNIT 12"/>
    <property type="match status" value="1"/>
</dbReference>
<organism evidence="11 12">
    <name type="scientific">Paenibacillus aquistagni</name>
    <dbReference type="NCBI Taxonomy" id="1852522"/>
    <lineage>
        <taxon>Bacteria</taxon>
        <taxon>Bacillati</taxon>
        <taxon>Bacillota</taxon>
        <taxon>Bacilli</taxon>
        <taxon>Bacillales</taxon>
        <taxon>Paenibacillaceae</taxon>
        <taxon>Paenibacillus</taxon>
    </lineage>
</organism>
<dbReference type="GO" id="GO:0009002">
    <property type="term" value="F:serine-type D-Ala-D-Ala carboxypeptidase activity"/>
    <property type="evidence" value="ECO:0007669"/>
    <property type="project" value="InterPro"/>
</dbReference>
<keyword evidence="12" id="KW-1185">Reference proteome</keyword>
<dbReference type="InterPro" id="IPR018044">
    <property type="entry name" value="Peptidase_S11"/>
</dbReference>
<dbReference type="Proteomes" id="UP000193834">
    <property type="component" value="Unassembled WGS sequence"/>
</dbReference>
<dbReference type="PANTHER" id="PTHR21581">
    <property type="entry name" value="D-ALANYL-D-ALANINE CARBOXYPEPTIDASE"/>
    <property type="match status" value="1"/>
</dbReference>
<dbReference type="GO" id="GO:0006508">
    <property type="term" value="P:proteolysis"/>
    <property type="evidence" value="ECO:0007669"/>
    <property type="project" value="InterPro"/>
</dbReference>
<proteinExistence type="inferred from homology"/>
<dbReference type="Gene3D" id="3.40.710.10">
    <property type="entry name" value="DD-peptidase/beta-lactamase superfamily"/>
    <property type="match status" value="1"/>
</dbReference>
<dbReference type="PRINTS" id="PR00725">
    <property type="entry name" value="DADACBPTASE1"/>
</dbReference>
<keyword evidence="4" id="KW-0133">Cell shape</keyword>
<keyword evidence="11" id="KW-0645">Protease</keyword>
<gene>
    <name evidence="11" type="ORF">SAMN06295960_3054</name>
</gene>
<keyword evidence="3" id="KW-0378">Hydrolase</keyword>
<feature type="active site" description="Acyl-ester intermediate" evidence="7">
    <location>
        <position position="101"/>
    </location>
</feature>
<name>A0A1X7L6P4_9BACL</name>
<keyword evidence="2" id="KW-0732">Signal</keyword>
<comment type="similarity">
    <text evidence="1 9">Belongs to the peptidase S11 family.</text>
</comment>
<reference evidence="11 12" key="1">
    <citation type="submission" date="2017-04" db="EMBL/GenBank/DDBJ databases">
        <authorList>
            <person name="Afonso C.L."/>
            <person name="Miller P.J."/>
            <person name="Scott M.A."/>
            <person name="Spackman E."/>
            <person name="Goraichik I."/>
            <person name="Dimitrov K.M."/>
            <person name="Suarez D.L."/>
            <person name="Swayne D.E."/>
        </authorList>
    </citation>
    <scope>NUCLEOTIDE SEQUENCE [LARGE SCALE GENOMIC DNA]</scope>
    <source>
        <strain evidence="11 12">11</strain>
    </source>
</reference>
<evidence type="ECO:0000313" key="11">
    <source>
        <dbReference type="EMBL" id="SMG49548.1"/>
    </source>
</evidence>
<evidence type="ECO:0000256" key="7">
    <source>
        <dbReference type="PIRSR" id="PIRSR618044-1"/>
    </source>
</evidence>
<evidence type="ECO:0000259" key="10">
    <source>
        <dbReference type="Pfam" id="PF00768"/>
    </source>
</evidence>
<feature type="active site" evidence="7">
    <location>
        <position position="158"/>
    </location>
</feature>
<dbReference type="EMBL" id="FXAZ01000004">
    <property type="protein sequence ID" value="SMG49548.1"/>
    <property type="molecule type" value="Genomic_DNA"/>
</dbReference>
<evidence type="ECO:0000256" key="4">
    <source>
        <dbReference type="ARBA" id="ARBA00022960"/>
    </source>
</evidence>
<evidence type="ECO:0000256" key="8">
    <source>
        <dbReference type="PIRSR" id="PIRSR618044-2"/>
    </source>
</evidence>
<keyword evidence="11" id="KW-0121">Carboxypeptidase</keyword>
<evidence type="ECO:0000256" key="3">
    <source>
        <dbReference type="ARBA" id="ARBA00022801"/>
    </source>
</evidence>
<evidence type="ECO:0000256" key="2">
    <source>
        <dbReference type="ARBA" id="ARBA00022729"/>
    </source>
</evidence>
<feature type="active site" description="Proton acceptor" evidence="7">
    <location>
        <position position="104"/>
    </location>
</feature>
<sequence length="342" mass="37963">MSESIQHTSTKAKPMKRRGMRKLRIAAGVLMIGCGLLWIMQAMDFPIRTLYAMTVERLQLHSNDHAFAATKIEAEAAIVINGKTGETIFYKNDQEELPMASTTKMMTALIALDAMDANSLIRVGSEVEWTGSEESRAGLVEGQLLTWRELITAMMLPSGNDAARTIAVQVGMQHAQAGSTRGEAYNVFVQMMNDRAKELGMDHTHFTNPHGMHDPKHYTTARDLAVLALEAMKHEGFRQIVTEKRASLSEGQAASSHAMTVVNRNKLLQEDSGYYYEGAIGIKTGFTDQAGYCLVSSAERDDEQIIAVVLHSTELEVWTDSHMLLDYGFNRTKPKEEMDQSA</sequence>
<dbReference type="GO" id="GO:0009252">
    <property type="term" value="P:peptidoglycan biosynthetic process"/>
    <property type="evidence" value="ECO:0007669"/>
    <property type="project" value="UniProtKB-KW"/>
</dbReference>
<feature type="binding site" evidence="8">
    <location>
        <position position="283"/>
    </location>
    <ligand>
        <name>substrate</name>
    </ligand>
</feature>
<evidence type="ECO:0000256" key="1">
    <source>
        <dbReference type="ARBA" id="ARBA00007164"/>
    </source>
</evidence>
<dbReference type="InterPro" id="IPR001967">
    <property type="entry name" value="Peptidase_S11_N"/>
</dbReference>
<dbReference type="GO" id="GO:0008360">
    <property type="term" value="P:regulation of cell shape"/>
    <property type="evidence" value="ECO:0007669"/>
    <property type="project" value="UniProtKB-KW"/>
</dbReference>
<evidence type="ECO:0000256" key="9">
    <source>
        <dbReference type="RuleBase" id="RU004016"/>
    </source>
</evidence>
<dbReference type="STRING" id="1852522.SAMN06295960_3054"/>
<evidence type="ECO:0000256" key="6">
    <source>
        <dbReference type="ARBA" id="ARBA00023316"/>
    </source>
</evidence>
<dbReference type="AlphaFoldDB" id="A0A1X7L6P4"/>
<dbReference type="Pfam" id="PF00768">
    <property type="entry name" value="Peptidase_S11"/>
    <property type="match status" value="1"/>
</dbReference>
<dbReference type="GO" id="GO:0071555">
    <property type="term" value="P:cell wall organization"/>
    <property type="evidence" value="ECO:0007669"/>
    <property type="project" value="UniProtKB-KW"/>
</dbReference>